<dbReference type="InterPro" id="IPR027417">
    <property type="entry name" value="P-loop_NTPase"/>
</dbReference>
<dbReference type="GO" id="GO:0051604">
    <property type="term" value="P:protein maturation"/>
    <property type="evidence" value="ECO:0007669"/>
    <property type="project" value="UniProtKB-ARBA"/>
</dbReference>
<comment type="function">
    <text evidence="6">Required for the maturation and activation of urease via the functional incorporation of the urease nickel metallocenter.</text>
</comment>
<organism evidence="11">
    <name type="scientific">Daucus carota subsp. sativus</name>
    <name type="common">Carrot</name>
    <dbReference type="NCBI Taxonomy" id="79200"/>
    <lineage>
        <taxon>Eukaryota</taxon>
        <taxon>Viridiplantae</taxon>
        <taxon>Streptophyta</taxon>
        <taxon>Embryophyta</taxon>
        <taxon>Tracheophyta</taxon>
        <taxon>Spermatophyta</taxon>
        <taxon>Magnoliopsida</taxon>
        <taxon>eudicotyledons</taxon>
        <taxon>Gunneridae</taxon>
        <taxon>Pentapetalae</taxon>
        <taxon>asterids</taxon>
        <taxon>campanulids</taxon>
        <taxon>Apiales</taxon>
        <taxon>Apiaceae</taxon>
        <taxon>Apioideae</taxon>
        <taxon>Scandiceae</taxon>
        <taxon>Daucinae</taxon>
        <taxon>Daucus</taxon>
        <taxon>Daucus sect. Daucus</taxon>
    </lineage>
</organism>
<dbReference type="STRING" id="79200.A0A166CRK6"/>
<evidence type="ECO:0000256" key="4">
    <source>
        <dbReference type="ARBA" id="ARBA00023134"/>
    </source>
</evidence>
<dbReference type="CDD" id="cd05540">
    <property type="entry name" value="UreG"/>
    <property type="match status" value="1"/>
</dbReference>
<feature type="compositionally biased region" description="Basic residues" evidence="9">
    <location>
        <begin position="81"/>
        <end position="93"/>
    </location>
</feature>
<accession>A0A166CRK6</accession>
<feature type="region of interest" description="Disordered" evidence="9">
    <location>
        <begin position="294"/>
        <end position="315"/>
    </location>
</feature>
<feature type="compositionally biased region" description="Acidic residues" evidence="9">
    <location>
        <begin position="62"/>
        <end position="74"/>
    </location>
</feature>
<evidence type="ECO:0000256" key="7">
    <source>
        <dbReference type="ARBA" id="ARBA00066105"/>
    </source>
</evidence>
<keyword evidence="4" id="KW-0342">GTP-binding</keyword>
<dbReference type="Gene3D" id="3.40.50.300">
    <property type="entry name" value="P-loop containing nucleotide triphosphate hydrolases"/>
    <property type="match status" value="1"/>
</dbReference>
<evidence type="ECO:0000256" key="1">
    <source>
        <dbReference type="ARBA" id="ARBA00005732"/>
    </source>
</evidence>
<dbReference type="InterPro" id="IPR004400">
    <property type="entry name" value="UreG"/>
</dbReference>
<evidence type="ECO:0000256" key="8">
    <source>
        <dbReference type="ARBA" id="ARBA00073967"/>
    </source>
</evidence>
<feature type="compositionally biased region" description="Polar residues" evidence="9">
    <location>
        <begin position="186"/>
        <end position="197"/>
    </location>
</feature>
<dbReference type="HAMAP" id="MF_01389">
    <property type="entry name" value="UreG"/>
    <property type="match status" value="1"/>
</dbReference>
<evidence type="ECO:0000256" key="6">
    <source>
        <dbReference type="ARBA" id="ARBA00055653"/>
    </source>
</evidence>
<comment type="caution">
    <text evidence="11">The sequence shown here is derived from an EMBL/GenBank/DDBJ whole genome shotgun (WGS) entry which is preliminary data.</text>
</comment>
<feature type="compositionally biased region" description="Polar residues" evidence="9">
    <location>
        <begin position="106"/>
        <end position="115"/>
    </location>
</feature>
<feature type="domain" description="CobW/HypB/UreG nucleotide-binding" evidence="10">
    <location>
        <begin position="414"/>
        <end position="584"/>
    </location>
</feature>
<gene>
    <name evidence="11" type="ORF">DCAR_005122</name>
</gene>
<dbReference type="PANTHER" id="PTHR31715:SF0">
    <property type="entry name" value="UREASE ACCESSORY PROTEIN G"/>
    <property type="match status" value="1"/>
</dbReference>
<dbReference type="FunFam" id="3.40.50.300:FF:000208">
    <property type="entry name" value="Urease accessory protein UreG"/>
    <property type="match status" value="1"/>
</dbReference>
<dbReference type="Pfam" id="PF02492">
    <property type="entry name" value="cobW"/>
    <property type="match status" value="1"/>
</dbReference>
<dbReference type="PANTHER" id="PTHR31715">
    <property type="entry name" value="UREASE ACCESSORY PROTEIN G"/>
    <property type="match status" value="1"/>
</dbReference>
<evidence type="ECO:0000259" key="10">
    <source>
        <dbReference type="Pfam" id="PF02492"/>
    </source>
</evidence>
<reference evidence="11" key="1">
    <citation type="journal article" date="2016" name="Nat. Genet.">
        <title>A high-quality carrot genome assembly provides new insights into carotenoid accumulation and asterid genome evolution.</title>
        <authorList>
            <person name="Iorizzo M."/>
            <person name="Ellison S."/>
            <person name="Senalik D."/>
            <person name="Zeng P."/>
            <person name="Satapoomin P."/>
            <person name="Huang J."/>
            <person name="Bowman M."/>
            <person name="Iovene M."/>
            <person name="Sanseverino W."/>
            <person name="Cavagnaro P."/>
            <person name="Yildiz M."/>
            <person name="Macko-Podgorni A."/>
            <person name="Moranska E."/>
            <person name="Grzebelus E."/>
            <person name="Grzebelus D."/>
            <person name="Ashrafi H."/>
            <person name="Zheng Z."/>
            <person name="Cheng S."/>
            <person name="Spooner D."/>
            <person name="Van Deynze A."/>
            <person name="Simon P."/>
        </authorList>
    </citation>
    <scope>NUCLEOTIDE SEQUENCE [LARGE SCALE GENOMIC DNA]</scope>
    <source>
        <tissue evidence="11">Leaf</tissue>
    </source>
</reference>
<evidence type="ECO:0000256" key="5">
    <source>
        <dbReference type="ARBA" id="ARBA00023186"/>
    </source>
</evidence>
<keyword evidence="3" id="KW-0996">Nickel insertion</keyword>
<evidence type="ECO:0000313" key="11">
    <source>
        <dbReference type="EMBL" id="KZN04236.1"/>
    </source>
</evidence>
<sequence>MLSKFTLTTNCTNRLLQIQENKEKVDELGLKEIAHGLNLVTGKTVSNEKKEDDLHLDKEYVLEDDGLSEEEEEAENVKPKKDTKKKELKRKKGDKPPTNPARPRTRSTAPLTKTQDAPPATEDAPQPLINKIVSPVQTEILPPPPPLPKNFPPHLLSTVSTNNEGIGTMKAYIEMRRRQKAEEVENNQAQDVGQPSNDETPETDEGEPTNKKRRGPTLMNDVYTRQEKKVIKLNEHLKAIADDDKVLSEFTNFLGTLARQSVPLTYNVENNIAAEKAFPKDEVDLVTRKRKPGRKYKIPVGKEDDDGANNSDANNGDAEANNGLFVICLHIYRNCVFDDLIDFHISSDDLIMLLLCYSKSEGNSSTSWVGKDGKVYHSHDGLAPHSHEPIYSPGYFTRRAPLLVNRDFNERAFTIGIGGPVGTGKTALMLALCKTLRDTYSLAAVTNDIFTKEDGEFLVKNGALPEERIRAVETGGCPHAAIREDISINLGPLEELSNLYKADMLLCESGGDNLAANFSRELADYIIYIIDVSGGDKIPRKGGPGITQADLLVINKTDLAAAVGADLGVMERDALRMRDGGPFVFAQVKHGLGVEEIVNHIIQSWEAATGKKRH</sequence>
<dbReference type="AlphaFoldDB" id="A0A166CRK6"/>
<dbReference type="SUPFAM" id="SSF52540">
    <property type="entry name" value="P-loop containing nucleoside triphosphate hydrolases"/>
    <property type="match status" value="1"/>
</dbReference>
<evidence type="ECO:0000256" key="3">
    <source>
        <dbReference type="ARBA" id="ARBA00022988"/>
    </source>
</evidence>
<evidence type="ECO:0000256" key="2">
    <source>
        <dbReference type="ARBA" id="ARBA00022741"/>
    </source>
</evidence>
<keyword evidence="2" id="KW-0547">Nucleotide-binding</keyword>
<keyword evidence="5" id="KW-0143">Chaperone</keyword>
<dbReference type="GO" id="GO:0016151">
    <property type="term" value="F:nickel cation binding"/>
    <property type="evidence" value="ECO:0007669"/>
    <property type="project" value="InterPro"/>
</dbReference>
<dbReference type="EMBL" id="LNRQ01000002">
    <property type="protein sequence ID" value="KZN04236.1"/>
    <property type="molecule type" value="Genomic_DNA"/>
</dbReference>
<name>A0A166CRK6_DAUCS</name>
<dbReference type="Gramene" id="KZN04236">
    <property type="protein sequence ID" value="KZN04236"/>
    <property type="gene ID" value="DCAR_005122"/>
</dbReference>
<feature type="region of interest" description="Disordered" evidence="9">
    <location>
        <begin position="178"/>
        <end position="223"/>
    </location>
</feature>
<dbReference type="InterPro" id="IPR003495">
    <property type="entry name" value="CobW/HypB/UreG_nucleotide-bd"/>
</dbReference>
<comment type="subunit">
    <text evidence="7">URED, UREF and UREG may form a complex that acts as a GTP-hydrolysis-dependent molecular chaperone, activating the urease apoprotein.</text>
</comment>
<feature type="region of interest" description="Disordered" evidence="9">
    <location>
        <begin position="42"/>
        <end position="128"/>
    </location>
</feature>
<dbReference type="GO" id="GO:0003924">
    <property type="term" value="F:GTPase activity"/>
    <property type="evidence" value="ECO:0007669"/>
    <property type="project" value="InterPro"/>
</dbReference>
<dbReference type="GO" id="GO:0005525">
    <property type="term" value="F:GTP binding"/>
    <property type="evidence" value="ECO:0007669"/>
    <property type="project" value="UniProtKB-KW"/>
</dbReference>
<proteinExistence type="inferred from homology"/>
<feature type="compositionally biased region" description="Basic and acidic residues" evidence="9">
    <location>
        <begin position="46"/>
        <end position="61"/>
    </location>
</feature>
<dbReference type="NCBIfam" id="TIGR00101">
    <property type="entry name" value="ureG"/>
    <property type="match status" value="1"/>
</dbReference>
<dbReference type="GO" id="GO:0043419">
    <property type="term" value="P:urea catabolic process"/>
    <property type="evidence" value="ECO:0007669"/>
    <property type="project" value="InterPro"/>
</dbReference>
<comment type="similarity">
    <text evidence="1">Belongs to the SIMIBI class G3E GTPase family. UreG subfamily.</text>
</comment>
<evidence type="ECO:0000256" key="9">
    <source>
        <dbReference type="SAM" id="MobiDB-lite"/>
    </source>
</evidence>
<protein>
    <recommendedName>
        <fullName evidence="8">Urease accessory protein G</fullName>
    </recommendedName>
</protein>